<proteinExistence type="predicted"/>
<dbReference type="PRINTS" id="PR00625">
    <property type="entry name" value="JDOMAIN"/>
</dbReference>
<feature type="coiled-coil region" evidence="1">
    <location>
        <begin position="136"/>
        <end position="209"/>
    </location>
</feature>
<dbReference type="GO" id="GO:0042026">
    <property type="term" value="P:protein refolding"/>
    <property type="evidence" value="ECO:0007669"/>
    <property type="project" value="TreeGrafter"/>
</dbReference>
<protein>
    <recommendedName>
        <fullName evidence="2">J domain-containing protein</fullName>
    </recommendedName>
</protein>
<evidence type="ECO:0000313" key="3">
    <source>
        <dbReference type="EMBL" id="RDW64336.1"/>
    </source>
</evidence>
<evidence type="ECO:0000256" key="1">
    <source>
        <dbReference type="SAM" id="Coils"/>
    </source>
</evidence>
<dbReference type="PANTHER" id="PTHR43096:SF10">
    <property type="entry name" value="CHAPERONE PROTEIN DNAJ A6, CHLOROPLASTIC"/>
    <property type="match status" value="1"/>
</dbReference>
<feature type="domain" description="J" evidence="2">
    <location>
        <begin position="9"/>
        <end position="73"/>
    </location>
</feature>
<accession>A0A3D8QR89</accession>
<dbReference type="PANTHER" id="PTHR43096">
    <property type="entry name" value="DNAJ HOMOLOG 1, MITOCHONDRIAL-RELATED"/>
    <property type="match status" value="1"/>
</dbReference>
<dbReference type="GO" id="GO:0051082">
    <property type="term" value="F:unfolded protein binding"/>
    <property type="evidence" value="ECO:0007669"/>
    <property type="project" value="TreeGrafter"/>
</dbReference>
<evidence type="ECO:0000313" key="4">
    <source>
        <dbReference type="Proteomes" id="UP000256690"/>
    </source>
</evidence>
<dbReference type="GO" id="GO:0005737">
    <property type="term" value="C:cytoplasm"/>
    <property type="evidence" value="ECO:0007669"/>
    <property type="project" value="TreeGrafter"/>
</dbReference>
<keyword evidence="4" id="KW-1185">Reference proteome</keyword>
<dbReference type="GeneID" id="38120117"/>
<dbReference type="PROSITE" id="PS00636">
    <property type="entry name" value="DNAJ_1"/>
    <property type="match status" value="1"/>
</dbReference>
<dbReference type="InterPro" id="IPR036869">
    <property type="entry name" value="J_dom_sf"/>
</dbReference>
<name>A0A3D8QR89_9EURO</name>
<dbReference type="InterPro" id="IPR018253">
    <property type="entry name" value="DnaJ_domain_CS"/>
</dbReference>
<dbReference type="SMART" id="SM00271">
    <property type="entry name" value="DnaJ"/>
    <property type="match status" value="1"/>
</dbReference>
<dbReference type="CDD" id="cd06257">
    <property type="entry name" value="DnaJ"/>
    <property type="match status" value="1"/>
</dbReference>
<sequence length="295" mass="33486">MAQNQVIVDYYAVLGIPPTADASCIKAAFRTAALAKHPDKNPSPDATSEFQRVGEAYETLMDETRRAHYDAAIYPFIKQTNAASSSAHTDPAPGAWEQEFQWTDPFFEPPEQEQEQEQGFFTDLFTDLSPDPVLSQEQEQEQAQKQEAEFSRIETEVLELRKSFLKHDNREKQRQTALVSRLQREKPYLAALKAEIERLAAQRAACLSRSHFHSDPANAQQTWSECFANGGYGNDEMKYHVNAKRAEVEGLERSIAKRTLSRKRRLSTFQVKIEELNQQWVANGGVSGFKRAGDQ</sequence>
<dbReference type="SUPFAM" id="SSF46565">
    <property type="entry name" value="Chaperone J-domain"/>
    <property type="match status" value="1"/>
</dbReference>
<dbReference type="Pfam" id="PF00226">
    <property type="entry name" value="DnaJ"/>
    <property type="match status" value="1"/>
</dbReference>
<dbReference type="PROSITE" id="PS50076">
    <property type="entry name" value="DNAJ_2"/>
    <property type="match status" value="1"/>
</dbReference>
<comment type="caution">
    <text evidence="3">The sequence shown here is derived from an EMBL/GenBank/DDBJ whole genome shotgun (WGS) entry which is preliminary data.</text>
</comment>
<dbReference type="Proteomes" id="UP000256690">
    <property type="component" value="Unassembled WGS sequence"/>
</dbReference>
<dbReference type="InterPro" id="IPR001623">
    <property type="entry name" value="DnaJ_domain"/>
</dbReference>
<evidence type="ECO:0000259" key="2">
    <source>
        <dbReference type="PROSITE" id="PS50076"/>
    </source>
</evidence>
<gene>
    <name evidence="3" type="ORF">DSM5745_09747</name>
</gene>
<reference evidence="3 4" key="1">
    <citation type="journal article" date="2018" name="IMA Fungus">
        <title>IMA Genome-F 9: Draft genome sequence of Annulohypoxylon stygium, Aspergillus mulundensis, Berkeleyomyces basicola (syn. Thielaviopsis basicola), Ceratocystis smalleyi, two Cercospora beticola strains, Coleophoma cylindrospora, Fusarium fracticaudum, Phialophora cf. hyalina, and Morchella septimelata.</title>
        <authorList>
            <person name="Wingfield B.D."/>
            <person name="Bills G.F."/>
            <person name="Dong Y."/>
            <person name="Huang W."/>
            <person name="Nel W.J."/>
            <person name="Swalarsk-Parry B.S."/>
            <person name="Vaghefi N."/>
            <person name="Wilken P.M."/>
            <person name="An Z."/>
            <person name="de Beer Z.W."/>
            <person name="De Vos L."/>
            <person name="Chen L."/>
            <person name="Duong T.A."/>
            <person name="Gao Y."/>
            <person name="Hammerbacher A."/>
            <person name="Kikkert J.R."/>
            <person name="Li Y."/>
            <person name="Li H."/>
            <person name="Li K."/>
            <person name="Li Q."/>
            <person name="Liu X."/>
            <person name="Ma X."/>
            <person name="Naidoo K."/>
            <person name="Pethybridge S.J."/>
            <person name="Sun J."/>
            <person name="Steenkamp E.T."/>
            <person name="van der Nest M.A."/>
            <person name="van Wyk S."/>
            <person name="Wingfield M.J."/>
            <person name="Xiong C."/>
            <person name="Yue Q."/>
            <person name="Zhang X."/>
        </authorList>
    </citation>
    <scope>NUCLEOTIDE SEQUENCE [LARGE SCALE GENOMIC DNA]</scope>
    <source>
        <strain evidence="3 4">DSM 5745</strain>
    </source>
</reference>
<dbReference type="RefSeq" id="XP_026599495.1">
    <property type="nucleotide sequence ID" value="XM_026751763.1"/>
</dbReference>
<keyword evidence="1" id="KW-0175">Coiled coil</keyword>
<dbReference type="OrthoDB" id="436519at2759"/>
<dbReference type="STRING" id="1810919.A0A3D8QR89"/>
<dbReference type="AlphaFoldDB" id="A0A3D8QR89"/>
<dbReference type="EMBL" id="PVWQ01000014">
    <property type="protein sequence ID" value="RDW64336.1"/>
    <property type="molecule type" value="Genomic_DNA"/>
</dbReference>
<organism evidence="3 4">
    <name type="scientific">Aspergillus mulundensis</name>
    <dbReference type="NCBI Taxonomy" id="1810919"/>
    <lineage>
        <taxon>Eukaryota</taxon>
        <taxon>Fungi</taxon>
        <taxon>Dikarya</taxon>
        <taxon>Ascomycota</taxon>
        <taxon>Pezizomycotina</taxon>
        <taxon>Eurotiomycetes</taxon>
        <taxon>Eurotiomycetidae</taxon>
        <taxon>Eurotiales</taxon>
        <taxon>Aspergillaceae</taxon>
        <taxon>Aspergillus</taxon>
        <taxon>Aspergillus subgen. Nidulantes</taxon>
    </lineage>
</organism>
<dbReference type="Gene3D" id="1.10.287.110">
    <property type="entry name" value="DnaJ domain"/>
    <property type="match status" value="1"/>
</dbReference>